<dbReference type="WBParaSite" id="GPUH_0000540101-mRNA-1">
    <property type="protein sequence ID" value="GPUH_0000540101-mRNA-1"/>
    <property type="gene ID" value="GPUH_0000540101"/>
</dbReference>
<dbReference type="AlphaFoldDB" id="A0A183D9K3"/>
<accession>A0A183D9K3</accession>
<protein>
    <submittedName>
        <fullName evidence="1 3">Uncharacterized protein</fullName>
    </submittedName>
</protein>
<dbReference type="EMBL" id="UYRT01011396">
    <property type="protein sequence ID" value="VDK50597.1"/>
    <property type="molecule type" value="Genomic_DNA"/>
</dbReference>
<dbReference type="OrthoDB" id="5847319at2759"/>
<reference evidence="3" key="1">
    <citation type="submission" date="2016-06" db="UniProtKB">
        <authorList>
            <consortium name="WormBaseParasite"/>
        </authorList>
    </citation>
    <scope>IDENTIFICATION</scope>
</reference>
<sequence>MMEVRDLNRKIDKLNRFCLQTEQAMTHLEALRIVARTEAEITALKSDLKKEKTRINHFLKFENNSPDGAALSSSILNQDEFRRQDQFDAERERLEEVALEEFLIIIGAQKAIQPHLEVENSSRKSRRTNQYLSVYDQFLI</sequence>
<evidence type="ECO:0000313" key="2">
    <source>
        <dbReference type="Proteomes" id="UP000271098"/>
    </source>
</evidence>
<proteinExistence type="predicted"/>
<gene>
    <name evidence="1" type="ORF">GPUH_LOCUS5394</name>
</gene>
<name>A0A183D9K3_9BILA</name>
<reference evidence="1 2" key="2">
    <citation type="submission" date="2018-11" db="EMBL/GenBank/DDBJ databases">
        <authorList>
            <consortium name="Pathogen Informatics"/>
        </authorList>
    </citation>
    <scope>NUCLEOTIDE SEQUENCE [LARGE SCALE GENOMIC DNA]</scope>
</reference>
<evidence type="ECO:0000313" key="1">
    <source>
        <dbReference type="EMBL" id="VDK50597.1"/>
    </source>
</evidence>
<organism evidence="3">
    <name type="scientific">Gongylonema pulchrum</name>
    <dbReference type="NCBI Taxonomy" id="637853"/>
    <lineage>
        <taxon>Eukaryota</taxon>
        <taxon>Metazoa</taxon>
        <taxon>Ecdysozoa</taxon>
        <taxon>Nematoda</taxon>
        <taxon>Chromadorea</taxon>
        <taxon>Rhabditida</taxon>
        <taxon>Spirurina</taxon>
        <taxon>Spiruromorpha</taxon>
        <taxon>Spiruroidea</taxon>
        <taxon>Gongylonematidae</taxon>
        <taxon>Gongylonema</taxon>
    </lineage>
</organism>
<keyword evidence="2" id="KW-1185">Reference proteome</keyword>
<evidence type="ECO:0000313" key="3">
    <source>
        <dbReference type="WBParaSite" id="GPUH_0000540101-mRNA-1"/>
    </source>
</evidence>
<dbReference type="Proteomes" id="UP000271098">
    <property type="component" value="Unassembled WGS sequence"/>
</dbReference>